<keyword evidence="2" id="KW-1133">Transmembrane helix</keyword>
<protein>
    <submittedName>
        <fullName evidence="3">Uncharacterized protein</fullName>
    </submittedName>
</protein>
<dbReference type="Proteomes" id="UP000035050">
    <property type="component" value="Plasmid pPO70-1"/>
</dbReference>
<reference evidence="3" key="1">
    <citation type="submission" date="2016-06" db="EMBL/GenBank/DDBJ databases">
        <title>Pandoraea oxalativorans DSM 23570 Genome Sequencing.</title>
        <authorList>
            <person name="Ee R."/>
            <person name="Lim Y.-L."/>
            <person name="Yong D."/>
            <person name="Yin W.-F."/>
            <person name="Chan K.-G."/>
        </authorList>
    </citation>
    <scope>NUCLEOTIDE SEQUENCE</scope>
    <source>
        <strain evidence="3">DSM 23570</strain>
        <plasmid evidence="3">pPO70-1</plasmid>
    </source>
</reference>
<proteinExistence type="predicted"/>
<organism evidence="3 4">
    <name type="scientific">Pandoraea oxalativorans</name>
    <dbReference type="NCBI Taxonomy" id="573737"/>
    <lineage>
        <taxon>Bacteria</taxon>
        <taxon>Pseudomonadati</taxon>
        <taxon>Pseudomonadota</taxon>
        <taxon>Betaproteobacteria</taxon>
        <taxon>Burkholderiales</taxon>
        <taxon>Burkholderiaceae</taxon>
        <taxon>Pandoraea</taxon>
    </lineage>
</organism>
<dbReference type="EMBL" id="CP011518">
    <property type="protein sequence ID" value="AKK24655.1"/>
    <property type="molecule type" value="Genomic_DNA"/>
</dbReference>
<keyword evidence="2" id="KW-0472">Membrane</keyword>
<dbReference type="RefSeq" id="WP_052653943.1">
    <property type="nucleotide sequence ID" value="NZ_CP011518.2"/>
</dbReference>
<keyword evidence="4" id="KW-1185">Reference proteome</keyword>
<feature type="region of interest" description="Disordered" evidence="1">
    <location>
        <begin position="111"/>
        <end position="145"/>
    </location>
</feature>
<evidence type="ECO:0000256" key="1">
    <source>
        <dbReference type="SAM" id="MobiDB-lite"/>
    </source>
</evidence>
<dbReference type="OrthoDB" id="9131106at2"/>
<keyword evidence="2" id="KW-0812">Transmembrane</keyword>
<dbReference type="AlphaFoldDB" id="A0A0G3IHK7"/>
<sequence length="145" mass="15327">MRKAMVLRRIARERAELVQATHVARARLRNVGRVPGLLLGGFATLSSFGTLGTLATLTGALPREPLRSVASSALGGLAHTRVGRIVHRILPWCGLGMLVWRSIRRPRDMTKLSGSQSAGAATPDAAVSSSPPARAADYPGALPLM</sequence>
<name>A0A0G3IHK7_9BURK</name>
<feature type="transmembrane region" description="Helical" evidence="2">
    <location>
        <begin position="37"/>
        <end position="61"/>
    </location>
</feature>
<keyword evidence="3" id="KW-0614">Plasmid</keyword>
<dbReference type="KEGG" id="pox:MB84_27850"/>
<gene>
    <name evidence="3" type="ORF">MB84_27850</name>
</gene>
<geneLocation type="plasmid" evidence="3 4">
    <name>pPO70-1</name>
</geneLocation>
<accession>A0A0G3IHK7</accession>
<evidence type="ECO:0000256" key="2">
    <source>
        <dbReference type="SAM" id="Phobius"/>
    </source>
</evidence>
<evidence type="ECO:0000313" key="3">
    <source>
        <dbReference type="EMBL" id="AKK24655.1"/>
    </source>
</evidence>
<dbReference type="PATRIC" id="fig|573737.6.peg.5442"/>
<evidence type="ECO:0000313" key="4">
    <source>
        <dbReference type="Proteomes" id="UP000035050"/>
    </source>
</evidence>
<feature type="compositionally biased region" description="Low complexity" evidence="1">
    <location>
        <begin position="120"/>
        <end position="136"/>
    </location>
</feature>